<dbReference type="InterPro" id="IPR019257">
    <property type="entry name" value="MeTrfase_dom"/>
</dbReference>
<keyword evidence="6" id="KW-1185">Reference proteome</keyword>
<feature type="region of interest" description="Disordered" evidence="3">
    <location>
        <begin position="1"/>
        <end position="26"/>
    </location>
</feature>
<keyword evidence="1 5" id="KW-0489">Methyltransferase</keyword>
<dbReference type="Proteomes" id="UP000261931">
    <property type="component" value="Unassembled WGS sequence"/>
</dbReference>
<evidence type="ECO:0000256" key="3">
    <source>
        <dbReference type="SAM" id="MobiDB-lite"/>
    </source>
</evidence>
<comment type="caution">
    <text evidence="5">The sequence shown here is derived from an EMBL/GenBank/DDBJ whole genome shotgun (WGS) entry which is preliminary data.</text>
</comment>
<dbReference type="PIRSF" id="PIRSF018005">
    <property type="entry name" value="UCP018005"/>
    <property type="match status" value="1"/>
</dbReference>
<proteinExistence type="predicted"/>
<name>A0A372EEW3_9BURK</name>
<dbReference type="Gene3D" id="3.40.50.150">
    <property type="entry name" value="Vaccinia Virus protein VP39"/>
    <property type="match status" value="1"/>
</dbReference>
<gene>
    <name evidence="5" type="primary">egtD</name>
    <name evidence="5" type="ORF">DY262_19510</name>
</gene>
<dbReference type="PANTHER" id="PTHR43397">
    <property type="entry name" value="ERGOTHIONEINE BIOSYNTHESIS PROTEIN 1"/>
    <property type="match status" value="1"/>
</dbReference>
<evidence type="ECO:0000313" key="6">
    <source>
        <dbReference type="Proteomes" id="UP000261931"/>
    </source>
</evidence>
<feature type="compositionally biased region" description="Low complexity" evidence="3">
    <location>
        <begin position="14"/>
        <end position="26"/>
    </location>
</feature>
<organism evidence="5 6">
    <name type="scientific">Hydrogenophaga borbori</name>
    <dbReference type="NCBI Taxonomy" id="2294117"/>
    <lineage>
        <taxon>Bacteria</taxon>
        <taxon>Pseudomonadati</taxon>
        <taxon>Pseudomonadota</taxon>
        <taxon>Betaproteobacteria</taxon>
        <taxon>Burkholderiales</taxon>
        <taxon>Comamonadaceae</taxon>
        <taxon>Hydrogenophaga</taxon>
    </lineage>
</organism>
<keyword evidence="2 5" id="KW-0808">Transferase</keyword>
<evidence type="ECO:0000256" key="2">
    <source>
        <dbReference type="ARBA" id="ARBA00022679"/>
    </source>
</evidence>
<dbReference type="RefSeq" id="WP_116960736.1">
    <property type="nucleotide sequence ID" value="NZ_QVLS01000014.1"/>
</dbReference>
<reference evidence="5 6" key="1">
    <citation type="submission" date="2018-08" db="EMBL/GenBank/DDBJ databases">
        <title>Hydrogenophaga sp. LA-38 isolated from sludge.</title>
        <authorList>
            <person name="Im W.-T."/>
        </authorList>
    </citation>
    <scope>NUCLEOTIDE SEQUENCE [LARGE SCALE GENOMIC DNA]</scope>
    <source>
        <strain evidence="5 6">LA-38</strain>
    </source>
</reference>
<protein>
    <submittedName>
        <fullName evidence="5">L-histidine N(Alpha)-methyltransferase</fullName>
        <ecNumber evidence="5">2.1.1.44</ecNumber>
    </submittedName>
</protein>
<dbReference type="EMBL" id="QVLS01000014">
    <property type="protein sequence ID" value="RFP76855.1"/>
    <property type="molecule type" value="Genomic_DNA"/>
</dbReference>
<dbReference type="GO" id="GO:0052706">
    <property type="term" value="F:L-histidine N(alpha)-methyltransferase activity"/>
    <property type="evidence" value="ECO:0007669"/>
    <property type="project" value="UniProtKB-EC"/>
</dbReference>
<evidence type="ECO:0000259" key="4">
    <source>
        <dbReference type="Pfam" id="PF10017"/>
    </source>
</evidence>
<sequence>MTRSRDPASALPPARDTAPPEAGAAAPRGLAADALAGLSGSPKRLSSKYFYDDRGSRLFERIMRLPSYYPTRVEAAMLRRHARDLLDALDTGGSPIEMLELGSGDGRKTLALCRAWLKAGAELVYRPMDISAQALDQLSARMARQLPALAVHPLCGDYFQTWPIPSARRRQVALFLGSNLGNFTDEEARRFLRRVRAHLRRGDSLLLGLDLRKDPHTVLAAYDDPEGVTAAFNLNLLRRLNRELGMDFDLDRFRHYASYCPLQGVARSFLVSQARQTVRSALLRREFHFGAGEFIYTEQSQKYERAGVEAMAADTGFELRAWFEDPALPYALVACRATG</sequence>
<dbReference type="EC" id="2.1.1.44" evidence="5"/>
<evidence type="ECO:0000256" key="1">
    <source>
        <dbReference type="ARBA" id="ARBA00022603"/>
    </source>
</evidence>
<dbReference type="InterPro" id="IPR051128">
    <property type="entry name" value="EgtD_Methyltrsf_superfamily"/>
</dbReference>
<dbReference type="AlphaFoldDB" id="A0A372EEW3"/>
<dbReference type="PANTHER" id="PTHR43397:SF1">
    <property type="entry name" value="ERGOTHIONEINE BIOSYNTHESIS PROTEIN 1"/>
    <property type="match status" value="1"/>
</dbReference>
<dbReference type="SUPFAM" id="SSF53335">
    <property type="entry name" value="S-adenosyl-L-methionine-dependent methyltransferases"/>
    <property type="match status" value="1"/>
</dbReference>
<dbReference type="InterPro" id="IPR035094">
    <property type="entry name" value="EgtD"/>
</dbReference>
<accession>A0A372EEW3</accession>
<feature type="domain" description="Histidine-specific methyltransferase SAM-dependent" evidence="4">
    <location>
        <begin position="31"/>
        <end position="336"/>
    </location>
</feature>
<dbReference type="Pfam" id="PF10017">
    <property type="entry name" value="Methyltransf_33"/>
    <property type="match status" value="1"/>
</dbReference>
<dbReference type="GO" id="GO:0032259">
    <property type="term" value="P:methylation"/>
    <property type="evidence" value="ECO:0007669"/>
    <property type="project" value="UniProtKB-KW"/>
</dbReference>
<dbReference type="InterPro" id="IPR029063">
    <property type="entry name" value="SAM-dependent_MTases_sf"/>
</dbReference>
<dbReference type="InterPro" id="IPR017804">
    <property type="entry name" value="MeTrfase_EgtD-like"/>
</dbReference>
<evidence type="ECO:0000313" key="5">
    <source>
        <dbReference type="EMBL" id="RFP76855.1"/>
    </source>
</evidence>
<dbReference type="NCBIfam" id="TIGR03438">
    <property type="entry name" value="egtD_ergothio"/>
    <property type="match status" value="1"/>
</dbReference>